<keyword evidence="2" id="KW-1185">Reference proteome</keyword>
<sequence length="164" mass="17869">MNYTVQHNQHLPHTPLDAASCNATAASSTVYGMAIDNNVLGQLLSMMKLRSGTPAATTPTTCHMRLLLERRITEAVCIHACNLHASVEVNYTDFCKILKKCDNSKTITCITAVECITPFTLEGVDFCARAVDDLLVTVVFSPLRAGCTGMRYSMAADGRTRVPR</sequence>
<dbReference type="EMBL" id="KN881650">
    <property type="protein sequence ID" value="KIY51505.1"/>
    <property type="molecule type" value="Genomic_DNA"/>
</dbReference>
<protein>
    <submittedName>
        <fullName evidence="1">Uncharacterized protein</fullName>
    </submittedName>
</protein>
<organism evidence="1 2">
    <name type="scientific">Fistulina hepatica ATCC 64428</name>
    <dbReference type="NCBI Taxonomy" id="1128425"/>
    <lineage>
        <taxon>Eukaryota</taxon>
        <taxon>Fungi</taxon>
        <taxon>Dikarya</taxon>
        <taxon>Basidiomycota</taxon>
        <taxon>Agaricomycotina</taxon>
        <taxon>Agaricomycetes</taxon>
        <taxon>Agaricomycetidae</taxon>
        <taxon>Agaricales</taxon>
        <taxon>Fistulinaceae</taxon>
        <taxon>Fistulina</taxon>
    </lineage>
</organism>
<evidence type="ECO:0000313" key="2">
    <source>
        <dbReference type="Proteomes" id="UP000054144"/>
    </source>
</evidence>
<gene>
    <name evidence="1" type="ORF">FISHEDRAFT_56646</name>
</gene>
<evidence type="ECO:0000313" key="1">
    <source>
        <dbReference type="EMBL" id="KIY51505.1"/>
    </source>
</evidence>
<proteinExistence type="predicted"/>
<reference evidence="1 2" key="1">
    <citation type="journal article" date="2015" name="Fungal Genet. Biol.">
        <title>Evolution of novel wood decay mechanisms in Agaricales revealed by the genome sequences of Fistulina hepatica and Cylindrobasidium torrendii.</title>
        <authorList>
            <person name="Floudas D."/>
            <person name="Held B.W."/>
            <person name="Riley R."/>
            <person name="Nagy L.G."/>
            <person name="Koehler G."/>
            <person name="Ransdell A.S."/>
            <person name="Younus H."/>
            <person name="Chow J."/>
            <person name="Chiniquy J."/>
            <person name="Lipzen A."/>
            <person name="Tritt A."/>
            <person name="Sun H."/>
            <person name="Haridas S."/>
            <person name="LaButti K."/>
            <person name="Ohm R.A."/>
            <person name="Kues U."/>
            <person name="Blanchette R.A."/>
            <person name="Grigoriev I.V."/>
            <person name="Minto R.E."/>
            <person name="Hibbett D.S."/>
        </authorList>
    </citation>
    <scope>NUCLEOTIDE SEQUENCE [LARGE SCALE GENOMIC DNA]</scope>
    <source>
        <strain evidence="1 2">ATCC 64428</strain>
    </source>
</reference>
<accession>A0A0D7AI01</accession>
<dbReference type="AlphaFoldDB" id="A0A0D7AI01"/>
<dbReference type="Proteomes" id="UP000054144">
    <property type="component" value="Unassembled WGS sequence"/>
</dbReference>
<name>A0A0D7AI01_9AGAR</name>